<organism evidence="3">
    <name type="scientific">Nyssomyia neivai</name>
    <dbReference type="NCBI Taxonomy" id="330878"/>
    <lineage>
        <taxon>Eukaryota</taxon>
        <taxon>Metazoa</taxon>
        <taxon>Ecdysozoa</taxon>
        <taxon>Arthropoda</taxon>
        <taxon>Hexapoda</taxon>
        <taxon>Insecta</taxon>
        <taxon>Pterygota</taxon>
        <taxon>Neoptera</taxon>
        <taxon>Endopterygota</taxon>
        <taxon>Diptera</taxon>
        <taxon>Nematocera</taxon>
        <taxon>Psychodoidea</taxon>
        <taxon>Psychodidae</taxon>
        <taxon>Nyssomyia</taxon>
    </lineage>
</organism>
<evidence type="ECO:0000313" key="3">
    <source>
        <dbReference type="EMBL" id="JAV08277.1"/>
    </source>
</evidence>
<name>A0A1L8DPH2_9DIPT</name>
<feature type="chain" id="PRO_5012928066" evidence="1">
    <location>
        <begin position="18"/>
        <end position="88"/>
    </location>
</feature>
<dbReference type="CDD" id="cd19941">
    <property type="entry name" value="TIL"/>
    <property type="match status" value="1"/>
</dbReference>
<proteinExistence type="predicted"/>
<evidence type="ECO:0000256" key="1">
    <source>
        <dbReference type="SAM" id="SignalP"/>
    </source>
</evidence>
<dbReference type="Pfam" id="PF01826">
    <property type="entry name" value="TIL"/>
    <property type="match status" value="1"/>
</dbReference>
<keyword evidence="1" id="KW-0732">Signal</keyword>
<accession>A0A1L8DPH2</accession>
<dbReference type="AlphaFoldDB" id="A0A1L8DPH2"/>
<feature type="domain" description="TIL" evidence="2">
    <location>
        <begin position="28"/>
        <end position="81"/>
    </location>
</feature>
<protein>
    <submittedName>
        <fullName evidence="3">Putative chymotrypsin inhibitor</fullName>
    </submittedName>
</protein>
<evidence type="ECO:0000259" key="2">
    <source>
        <dbReference type="Pfam" id="PF01826"/>
    </source>
</evidence>
<dbReference type="InterPro" id="IPR036084">
    <property type="entry name" value="Ser_inhib-like_sf"/>
</dbReference>
<dbReference type="EMBL" id="GFDF01005807">
    <property type="protein sequence ID" value="JAV08277.1"/>
    <property type="molecule type" value="Transcribed_RNA"/>
</dbReference>
<dbReference type="Gene3D" id="2.10.25.10">
    <property type="entry name" value="Laminin"/>
    <property type="match status" value="1"/>
</dbReference>
<dbReference type="InterPro" id="IPR002919">
    <property type="entry name" value="TIL_dom"/>
</dbReference>
<reference evidence="3" key="1">
    <citation type="submission" date="2016-12" db="EMBL/GenBank/DDBJ databases">
        <title>An insight into the sialome and mialome of the sand fly, Nyssomyia neivai.</title>
        <authorList>
            <person name="Sebastian V."/>
            <person name="Goulart T.M."/>
            <person name="Oliveira W."/>
            <person name="Calvo E."/>
            <person name="Oliveira L.F."/>
            <person name="Pinto M.C."/>
            <person name="Rosselino A.M."/>
            <person name="Ribeiro J.M."/>
        </authorList>
    </citation>
    <scope>NUCLEOTIDE SEQUENCE</scope>
</reference>
<feature type="signal peptide" evidence="1">
    <location>
        <begin position="1"/>
        <end position="17"/>
    </location>
</feature>
<sequence length="88" mass="9746">MKIVFILLALGVCATYAQIACPDEKPACGVNEEYRCCGPACDEYCDGHDCGIRYFVCPNKCYCAQGYKRNNAEECIPIEDCSKAGPRY</sequence>
<dbReference type="SUPFAM" id="SSF57567">
    <property type="entry name" value="Serine protease inhibitors"/>
    <property type="match status" value="1"/>
</dbReference>